<evidence type="ECO:0000313" key="1">
    <source>
        <dbReference type="EMBL" id="GLS04235.1"/>
    </source>
</evidence>
<protein>
    <submittedName>
        <fullName evidence="1">Uncharacterized protein</fullName>
    </submittedName>
</protein>
<keyword evidence="2" id="KW-1185">Reference proteome</keyword>
<dbReference type="RefSeq" id="WP_284207606.1">
    <property type="nucleotide sequence ID" value="NZ_BSOZ01000014.1"/>
</dbReference>
<comment type="caution">
    <text evidence="1">The sequence shown here is derived from an EMBL/GenBank/DDBJ whole genome shotgun (WGS) entry which is preliminary data.</text>
</comment>
<name>A0ABQ6BSQ3_9NEIS</name>
<dbReference type="EMBL" id="BSOZ01000014">
    <property type="protein sequence ID" value="GLS04235.1"/>
    <property type="molecule type" value="Genomic_DNA"/>
</dbReference>
<reference evidence="2" key="1">
    <citation type="journal article" date="2019" name="Int. J. Syst. Evol. Microbiol.">
        <title>The Global Catalogue of Microorganisms (GCM) 10K type strain sequencing project: providing services to taxonomists for standard genome sequencing and annotation.</title>
        <authorList>
            <consortium name="The Broad Institute Genomics Platform"/>
            <consortium name="The Broad Institute Genome Sequencing Center for Infectious Disease"/>
            <person name="Wu L."/>
            <person name="Ma J."/>
        </authorList>
    </citation>
    <scope>NUCLEOTIDE SEQUENCE [LARGE SCALE GENOMIC DNA]</scope>
    <source>
        <strain evidence="2">NBRC 104970</strain>
    </source>
</reference>
<evidence type="ECO:0000313" key="2">
    <source>
        <dbReference type="Proteomes" id="UP001156836"/>
    </source>
</evidence>
<accession>A0ABQ6BSQ3</accession>
<organism evidence="1 2">
    <name type="scientific">Chitiniphilus shinanonensis</name>
    <dbReference type="NCBI Taxonomy" id="553088"/>
    <lineage>
        <taxon>Bacteria</taxon>
        <taxon>Pseudomonadati</taxon>
        <taxon>Pseudomonadota</taxon>
        <taxon>Betaproteobacteria</taxon>
        <taxon>Neisseriales</taxon>
        <taxon>Chitinibacteraceae</taxon>
        <taxon>Chitiniphilus</taxon>
    </lineage>
</organism>
<proteinExistence type="predicted"/>
<dbReference type="Proteomes" id="UP001156836">
    <property type="component" value="Unassembled WGS sequence"/>
</dbReference>
<sequence>MSRLRGAALLLLLMALLLATTTLWLHGPLRSHAAQRAIEHDSAVLAQAKSALLAWAALHCAAIDDAAEAARVRSGELPVPDRHGPGHPGFGVQDANGASLGRLPWRTLGLPPLRDASGEPLWYAVADRYRDNGTGSLAEPCTDGLVVSPAPPVAGDCVIAVVLAPGAPRPGQQRDEAADASAYLESAVVDGRRFDNAARQVPFLAGPWPAGDAIQVNDRLVALSWRELAQSGLAQPCSAP</sequence>
<gene>
    <name evidence="1" type="ORF">GCM10007860_13810</name>
</gene>